<protein>
    <submittedName>
        <fullName evidence="1">Uncharacterized protein</fullName>
    </submittedName>
</protein>
<gene>
    <name evidence="1" type="ORF">LOY88_000962</name>
</gene>
<comment type="caution">
    <text evidence="1">The sequence shown here is derived from an EMBL/GenBank/DDBJ whole genome shotgun (WGS) entry which is preliminary data.</text>
</comment>
<evidence type="ECO:0000313" key="1">
    <source>
        <dbReference type="EMBL" id="KAI2391736.1"/>
    </source>
</evidence>
<sequence length="215" mass="24726">MAPTAAPLDPKRLAQIASQALYIEDIDRRIDPKRLAQIASQALYIEEIDRRIDPKRLAQVASQALYMVTKERYLRAKGKNSKHYTKKDVQARTSKFEKTSMTAVQKKAREVFTKWRPDPYPRTSGVDEKQLFRGKIIIRERLKAAMYMRGEITGRKVIWADSQSSGIAVAWRTGPLNPCSPWEVRGYMVSQELSTVNAETLYGERKMGGWEEHHE</sequence>
<name>A0ACB8V3B5_9EURO</name>
<dbReference type="EMBL" id="JALBCA010000010">
    <property type="protein sequence ID" value="KAI2391736.1"/>
    <property type="molecule type" value="Genomic_DNA"/>
</dbReference>
<proteinExistence type="predicted"/>
<accession>A0ACB8V3B5</accession>
<organism evidence="1">
    <name type="scientific">Ophidiomyces ophidiicola</name>
    <dbReference type="NCBI Taxonomy" id="1387563"/>
    <lineage>
        <taxon>Eukaryota</taxon>
        <taxon>Fungi</taxon>
        <taxon>Dikarya</taxon>
        <taxon>Ascomycota</taxon>
        <taxon>Pezizomycotina</taxon>
        <taxon>Eurotiomycetes</taxon>
        <taxon>Eurotiomycetidae</taxon>
        <taxon>Onygenales</taxon>
        <taxon>Onygenaceae</taxon>
        <taxon>Ophidiomyces</taxon>
    </lineage>
</organism>
<reference evidence="1" key="1">
    <citation type="journal article" date="2022" name="bioRxiv">
        <title>Population genetic analysis of Ophidiomyces ophidiicola, the causative agent of snake fungal disease, indicates recent introductions to the USA.</title>
        <authorList>
            <person name="Ladner J.T."/>
            <person name="Palmer J.M."/>
            <person name="Ettinger C.L."/>
            <person name="Stajich J.E."/>
            <person name="Farrell T.M."/>
            <person name="Glorioso B.M."/>
            <person name="Lawson B."/>
            <person name="Price S.J."/>
            <person name="Stengle A.G."/>
            <person name="Grear D.A."/>
            <person name="Lorch J.M."/>
        </authorList>
    </citation>
    <scope>NUCLEOTIDE SEQUENCE</scope>
    <source>
        <strain evidence="1">NWHC 24266-5</strain>
    </source>
</reference>